<sequence length="223" mass="23651">MFHSARRAPRGSQKRDSGALPTTIWLPRPEQSRVAPAPGAVLPDWAIEMIRTEFGERPGGRPATLLKVSIQQDLSPGSDACMPCTSYADAGDETTPGSASVLLAELHPDALPESSDALRVSERGMPGAMENGWPGFFHRAHRLLPADGLLLLATRQRRDAGVLTDPLGSLVAAARTAGFRYLQHIVILYARAVDDALAPAPPGDAAPGVIHGDLLVLSAIHHS</sequence>
<organism evidence="2 3">
    <name type="scientific">Streptomyces xinghaiensis</name>
    <dbReference type="NCBI Taxonomy" id="1038928"/>
    <lineage>
        <taxon>Bacteria</taxon>
        <taxon>Bacillati</taxon>
        <taxon>Actinomycetota</taxon>
        <taxon>Actinomycetes</taxon>
        <taxon>Kitasatosporales</taxon>
        <taxon>Streptomycetaceae</taxon>
        <taxon>Streptomyces</taxon>
    </lineage>
</organism>
<reference evidence="2 3" key="1">
    <citation type="journal article" date="2014" name="Genome Announc.">
        <title>Draft Genome Sequence of Streptomyces fradiae ATCC 19609, a Strain Highly Sensitive to Antibiotics.</title>
        <authorList>
            <person name="Bekker O.B."/>
            <person name="Klimina K.M."/>
            <person name="Vatlin A.A."/>
            <person name="Zakharevich N.V."/>
            <person name="Kasianov A.S."/>
            <person name="Danilenko V.N."/>
        </authorList>
    </citation>
    <scope>NUCLEOTIDE SEQUENCE [LARGE SCALE GENOMIC DNA]</scope>
    <source>
        <strain evidence="2 3">ATCC 19609</strain>
    </source>
</reference>
<keyword evidence="3" id="KW-1185">Reference proteome</keyword>
<accession>A0A420UX23</accession>
<dbReference type="AlphaFoldDB" id="A0A420UX23"/>
<evidence type="ECO:0000313" key="2">
    <source>
        <dbReference type="EMBL" id="RKM92078.1"/>
    </source>
</evidence>
<protein>
    <submittedName>
        <fullName evidence="2">Uncharacterized protein</fullName>
    </submittedName>
</protein>
<feature type="region of interest" description="Disordered" evidence="1">
    <location>
        <begin position="1"/>
        <end position="27"/>
    </location>
</feature>
<dbReference type="EMBL" id="JNAD02000015">
    <property type="protein sequence ID" value="RKM92078.1"/>
    <property type="molecule type" value="Genomic_DNA"/>
</dbReference>
<proteinExistence type="predicted"/>
<evidence type="ECO:0000313" key="3">
    <source>
        <dbReference type="Proteomes" id="UP000028058"/>
    </source>
</evidence>
<comment type="caution">
    <text evidence="2">The sequence shown here is derived from an EMBL/GenBank/DDBJ whole genome shotgun (WGS) entry which is preliminary data.</text>
</comment>
<dbReference type="OrthoDB" id="3669717at2"/>
<dbReference type="Proteomes" id="UP000028058">
    <property type="component" value="Unassembled WGS sequence"/>
</dbReference>
<evidence type="ECO:0000256" key="1">
    <source>
        <dbReference type="SAM" id="MobiDB-lite"/>
    </source>
</evidence>
<name>A0A420UX23_9ACTN</name>
<gene>
    <name evidence="2" type="ORF">SFRA_026235</name>
</gene>